<evidence type="ECO:0000313" key="1">
    <source>
        <dbReference type="EMBL" id="KAK9121544.1"/>
    </source>
</evidence>
<protein>
    <submittedName>
        <fullName evidence="1">Uncharacterized protein</fullName>
    </submittedName>
</protein>
<gene>
    <name evidence="1" type="ORF">Syun_019161</name>
</gene>
<comment type="caution">
    <text evidence="1">The sequence shown here is derived from an EMBL/GenBank/DDBJ whole genome shotgun (WGS) entry which is preliminary data.</text>
</comment>
<evidence type="ECO:0000313" key="2">
    <source>
        <dbReference type="Proteomes" id="UP001420932"/>
    </source>
</evidence>
<accession>A0AAP0ITM2</accession>
<proteinExistence type="predicted"/>
<keyword evidence="2" id="KW-1185">Reference proteome</keyword>
<dbReference type="Proteomes" id="UP001420932">
    <property type="component" value="Unassembled WGS sequence"/>
</dbReference>
<organism evidence="1 2">
    <name type="scientific">Stephania yunnanensis</name>
    <dbReference type="NCBI Taxonomy" id="152371"/>
    <lineage>
        <taxon>Eukaryota</taxon>
        <taxon>Viridiplantae</taxon>
        <taxon>Streptophyta</taxon>
        <taxon>Embryophyta</taxon>
        <taxon>Tracheophyta</taxon>
        <taxon>Spermatophyta</taxon>
        <taxon>Magnoliopsida</taxon>
        <taxon>Ranunculales</taxon>
        <taxon>Menispermaceae</taxon>
        <taxon>Menispermoideae</taxon>
        <taxon>Cissampelideae</taxon>
        <taxon>Stephania</taxon>
    </lineage>
</organism>
<dbReference type="EMBL" id="JBBNAF010000008">
    <property type="protein sequence ID" value="KAK9121544.1"/>
    <property type="molecule type" value="Genomic_DNA"/>
</dbReference>
<sequence>MRHALPHQPGRHVTHKQHFIAFQTPSTCLEIHDNTNSQMFAQSRTIFLLAMS</sequence>
<name>A0AAP0ITM2_9MAGN</name>
<dbReference type="AlphaFoldDB" id="A0AAP0ITM2"/>
<reference evidence="1 2" key="1">
    <citation type="submission" date="2024-01" db="EMBL/GenBank/DDBJ databases">
        <title>Genome assemblies of Stephania.</title>
        <authorList>
            <person name="Yang L."/>
        </authorList>
    </citation>
    <scope>NUCLEOTIDE SEQUENCE [LARGE SCALE GENOMIC DNA]</scope>
    <source>
        <strain evidence="1">YNDBR</strain>
        <tissue evidence="1">Leaf</tissue>
    </source>
</reference>